<name>A0A1F4USY2_UNCKA</name>
<evidence type="ECO:0000256" key="2">
    <source>
        <dbReference type="SAM" id="Phobius"/>
    </source>
</evidence>
<keyword evidence="2" id="KW-0812">Transmembrane</keyword>
<sequence length="361" mass="40393">MKYVNVKSTKSAEKSGQKKVRANTKLRTLFSIGIVLTLIFIFITRYGDKLKDIFDPVSIVASVAASDLKETDGRTNILILGSDKRANGNGSVTSMLTDTIMVVSIGRVDQNVVIISIPRDLWIGEPYYSKINAIYYTPINGVEKTNPDDLKKIIEETLGLPVHYYAVVDFKIFKDSIDAIGGVDVNIETGFDDFQYPIEGKENAPENERYQSLHFEEGLTHMDGDTALKFVRSRHGNNNEGTDFSRSKRQQKLLLAVKDKALSLETLFNPIKLKELYNAYSSNVETDIDLGTIQGFYLLTKQTNFNAIKSFVLDDRSASSEGGLLYAPEDTSLYGGAYVLIPRAGDFSQIHAYVQKFIFER</sequence>
<proteinExistence type="inferred from homology"/>
<dbReference type="InterPro" id="IPR050922">
    <property type="entry name" value="LytR/CpsA/Psr_CW_biosynth"/>
</dbReference>
<dbReference type="Pfam" id="PF03816">
    <property type="entry name" value="LytR_cpsA_psr"/>
    <property type="match status" value="1"/>
</dbReference>
<dbReference type="STRING" id="1802610.A2W32_05580"/>
<keyword evidence="2" id="KW-0472">Membrane</keyword>
<dbReference type="PANTHER" id="PTHR33392:SF6">
    <property type="entry name" value="POLYISOPRENYL-TEICHOIC ACID--PEPTIDOGLYCAN TEICHOIC ACID TRANSFERASE TAGU"/>
    <property type="match status" value="1"/>
</dbReference>
<feature type="domain" description="Cell envelope-related transcriptional attenuator" evidence="3">
    <location>
        <begin position="97"/>
        <end position="261"/>
    </location>
</feature>
<comment type="similarity">
    <text evidence="1">Belongs to the LytR/CpsA/Psr (LCP) family.</text>
</comment>
<dbReference type="AlphaFoldDB" id="A0A1F4USY2"/>
<accession>A0A1F4USY2</accession>
<evidence type="ECO:0000313" key="4">
    <source>
        <dbReference type="EMBL" id="OGC48071.1"/>
    </source>
</evidence>
<dbReference type="EMBL" id="MEUT01000078">
    <property type="protein sequence ID" value="OGC48071.1"/>
    <property type="molecule type" value="Genomic_DNA"/>
</dbReference>
<dbReference type="Proteomes" id="UP000177371">
    <property type="component" value="Unassembled WGS sequence"/>
</dbReference>
<reference evidence="4 5" key="1">
    <citation type="journal article" date="2016" name="Nat. Commun.">
        <title>Thousands of microbial genomes shed light on interconnected biogeochemical processes in an aquifer system.</title>
        <authorList>
            <person name="Anantharaman K."/>
            <person name="Brown C.T."/>
            <person name="Hug L.A."/>
            <person name="Sharon I."/>
            <person name="Castelle C.J."/>
            <person name="Probst A.J."/>
            <person name="Thomas B.C."/>
            <person name="Singh A."/>
            <person name="Wilkins M.J."/>
            <person name="Karaoz U."/>
            <person name="Brodie E.L."/>
            <person name="Williams K.H."/>
            <person name="Hubbard S.S."/>
            <person name="Banfield J.F."/>
        </authorList>
    </citation>
    <scope>NUCLEOTIDE SEQUENCE [LARGE SCALE GENOMIC DNA]</scope>
</reference>
<dbReference type="InterPro" id="IPR004474">
    <property type="entry name" value="LytR_CpsA_psr"/>
</dbReference>
<dbReference type="NCBIfam" id="TIGR00350">
    <property type="entry name" value="lytR_cpsA_psr"/>
    <property type="match status" value="1"/>
</dbReference>
<comment type="caution">
    <text evidence="4">The sequence shown here is derived from an EMBL/GenBank/DDBJ whole genome shotgun (WGS) entry which is preliminary data.</text>
</comment>
<evidence type="ECO:0000313" key="5">
    <source>
        <dbReference type="Proteomes" id="UP000177371"/>
    </source>
</evidence>
<dbReference type="PANTHER" id="PTHR33392">
    <property type="entry name" value="POLYISOPRENYL-TEICHOIC ACID--PEPTIDOGLYCAN TEICHOIC ACID TRANSFERASE TAGU"/>
    <property type="match status" value="1"/>
</dbReference>
<protein>
    <recommendedName>
        <fullName evidence="3">Cell envelope-related transcriptional attenuator domain-containing protein</fullName>
    </recommendedName>
</protein>
<organism evidence="4 5">
    <name type="scientific">candidate division WWE3 bacterium RBG_16_37_10</name>
    <dbReference type="NCBI Taxonomy" id="1802610"/>
    <lineage>
        <taxon>Bacteria</taxon>
        <taxon>Katanobacteria</taxon>
    </lineage>
</organism>
<keyword evidence="2" id="KW-1133">Transmembrane helix</keyword>
<dbReference type="Gene3D" id="3.40.630.190">
    <property type="entry name" value="LCP protein"/>
    <property type="match status" value="1"/>
</dbReference>
<evidence type="ECO:0000256" key="1">
    <source>
        <dbReference type="ARBA" id="ARBA00006068"/>
    </source>
</evidence>
<gene>
    <name evidence="4" type="ORF">A2W32_05580</name>
</gene>
<feature type="transmembrane region" description="Helical" evidence="2">
    <location>
        <begin position="28"/>
        <end position="47"/>
    </location>
</feature>
<evidence type="ECO:0000259" key="3">
    <source>
        <dbReference type="Pfam" id="PF03816"/>
    </source>
</evidence>